<dbReference type="CDD" id="cd00464">
    <property type="entry name" value="SK"/>
    <property type="match status" value="1"/>
</dbReference>
<evidence type="ECO:0000256" key="10">
    <source>
        <dbReference type="ARBA" id="ARBA00048567"/>
    </source>
</evidence>
<dbReference type="PROSITE" id="PS01128">
    <property type="entry name" value="SHIKIMATE_KINASE"/>
    <property type="match status" value="1"/>
</dbReference>
<dbReference type="AlphaFoldDB" id="A0A096CSE5"/>
<dbReference type="PANTHER" id="PTHR21087">
    <property type="entry name" value="SHIKIMATE KINASE"/>
    <property type="match status" value="1"/>
</dbReference>
<evidence type="ECO:0000256" key="7">
    <source>
        <dbReference type="ARBA" id="ARBA00022777"/>
    </source>
</evidence>
<keyword evidence="8 11" id="KW-0067">ATP-binding</keyword>
<keyword evidence="11" id="KW-0479">Metal-binding</keyword>
<dbReference type="Pfam" id="PF01817">
    <property type="entry name" value="CM_2"/>
    <property type="match status" value="1"/>
</dbReference>
<dbReference type="eggNOG" id="COG1605">
    <property type="taxonomic scope" value="Bacteria"/>
</dbReference>
<comment type="pathway">
    <text evidence="1 11">Metabolic intermediate biosynthesis; chorismate biosynthesis; chorismate from D-erythrose 4-phosphate and phosphoenolpyruvate: step 5/7.</text>
</comment>
<dbReference type="Pfam" id="PF01202">
    <property type="entry name" value="SKI"/>
    <property type="match status" value="1"/>
</dbReference>
<comment type="cofactor">
    <cofactor evidence="11">
        <name>Mg(2+)</name>
        <dbReference type="ChEBI" id="CHEBI:18420"/>
    </cofactor>
    <text evidence="11">Binds 1 Mg(2+) ion per subunit.</text>
</comment>
<dbReference type="InterPro" id="IPR027417">
    <property type="entry name" value="P-loop_NTPase"/>
</dbReference>
<dbReference type="SMART" id="SM00830">
    <property type="entry name" value="CM_2"/>
    <property type="match status" value="1"/>
</dbReference>
<dbReference type="eggNOG" id="COG0703">
    <property type="taxonomic scope" value="Bacteria"/>
</dbReference>
<dbReference type="InterPro" id="IPR036979">
    <property type="entry name" value="CM_dom_sf"/>
</dbReference>
<feature type="binding site" evidence="11">
    <location>
        <position position="120"/>
    </location>
    <ligand>
        <name>substrate</name>
    </ligand>
</feature>
<dbReference type="GO" id="GO:0008652">
    <property type="term" value="P:amino acid biosynthetic process"/>
    <property type="evidence" value="ECO:0007669"/>
    <property type="project" value="UniProtKB-KW"/>
</dbReference>
<dbReference type="InterPro" id="IPR002701">
    <property type="entry name" value="CM_II_prokaryot"/>
</dbReference>
<dbReference type="RefSeq" id="WP_028256941.1">
    <property type="nucleotide sequence ID" value="NZ_JRNT01000005.1"/>
</dbReference>
<dbReference type="GO" id="GO:0009073">
    <property type="term" value="P:aromatic amino acid family biosynthetic process"/>
    <property type="evidence" value="ECO:0007669"/>
    <property type="project" value="UniProtKB-KW"/>
</dbReference>
<dbReference type="GO" id="GO:0000287">
    <property type="term" value="F:magnesium ion binding"/>
    <property type="evidence" value="ECO:0007669"/>
    <property type="project" value="UniProtKB-UniRule"/>
</dbReference>
<name>A0A096CSE5_9FIRM</name>
<feature type="binding site" evidence="11">
    <location>
        <position position="221"/>
    </location>
    <ligand>
        <name>substrate</name>
    </ligand>
</feature>
<dbReference type="EMBL" id="JRNT01000005">
    <property type="protein sequence ID" value="KGF48244.1"/>
    <property type="molecule type" value="Genomic_DNA"/>
</dbReference>
<accession>A0A096CSE5</accession>
<reference evidence="13 14" key="1">
    <citation type="submission" date="2014-07" db="EMBL/GenBank/DDBJ databases">
        <authorList>
            <person name="McCorrison J."/>
            <person name="Sanka R."/>
            <person name="Torralba M."/>
            <person name="Gillis M."/>
            <person name="Haft D.H."/>
            <person name="Methe B."/>
            <person name="Sutton G."/>
            <person name="Nelson K.E."/>
        </authorList>
    </citation>
    <scope>NUCLEOTIDE SEQUENCE [LARGE SCALE GENOMIC DNA]</scope>
    <source>
        <strain evidence="13 14">DNF00314</strain>
    </source>
</reference>
<keyword evidence="7 11" id="KW-0418">Kinase</keyword>
<dbReference type="GO" id="GO:0004106">
    <property type="term" value="F:chorismate mutase activity"/>
    <property type="evidence" value="ECO:0007669"/>
    <property type="project" value="InterPro"/>
</dbReference>
<comment type="function">
    <text evidence="11">Catalyzes the specific phosphorylation of the 3-hydroxyl group of shikimic acid using ATP as a cosubstrate.</text>
</comment>
<comment type="caution">
    <text evidence="13">The sequence shown here is derived from an EMBL/GenBank/DDBJ whole genome shotgun (WGS) entry which is preliminary data.</text>
</comment>
<gene>
    <name evidence="11" type="primary">aroK</name>
    <name evidence="13" type="ORF">HMPREF0872_01235</name>
</gene>
<dbReference type="PRINTS" id="PR01100">
    <property type="entry name" value="SHIKIMTKNASE"/>
</dbReference>
<organism evidence="13 14">
    <name type="scientific">Veillonella montpellierensis DNF00314</name>
    <dbReference type="NCBI Taxonomy" id="1401067"/>
    <lineage>
        <taxon>Bacteria</taxon>
        <taxon>Bacillati</taxon>
        <taxon>Bacillota</taxon>
        <taxon>Negativicutes</taxon>
        <taxon>Veillonellales</taxon>
        <taxon>Veillonellaceae</taxon>
        <taxon>Veillonella</taxon>
    </lineage>
</organism>
<keyword evidence="14" id="KW-1185">Reference proteome</keyword>
<evidence type="ECO:0000256" key="11">
    <source>
        <dbReference type="HAMAP-Rule" id="MF_00109"/>
    </source>
</evidence>
<feature type="binding site" evidence="11">
    <location>
        <position position="204"/>
    </location>
    <ligand>
        <name>ATP</name>
        <dbReference type="ChEBI" id="CHEBI:30616"/>
    </ligand>
</feature>
<evidence type="ECO:0000256" key="8">
    <source>
        <dbReference type="ARBA" id="ARBA00022840"/>
    </source>
</evidence>
<evidence type="ECO:0000256" key="6">
    <source>
        <dbReference type="ARBA" id="ARBA00022741"/>
    </source>
</evidence>
<protein>
    <recommendedName>
        <fullName evidence="3 11">Shikimate kinase</fullName>
        <shortName evidence="11">SK</shortName>
        <ecNumber evidence="3 11">2.7.1.71</ecNumber>
    </recommendedName>
</protein>
<dbReference type="InterPro" id="IPR023000">
    <property type="entry name" value="Shikimate_kinase_CS"/>
</dbReference>
<comment type="caution">
    <text evidence="11">Lacks conserved residue(s) required for the propagation of feature annotation.</text>
</comment>
<dbReference type="Gene3D" id="1.20.59.10">
    <property type="entry name" value="Chorismate mutase"/>
    <property type="match status" value="1"/>
</dbReference>
<dbReference type="InterPro" id="IPR031322">
    <property type="entry name" value="Shikimate/glucono_kinase"/>
</dbReference>
<dbReference type="EC" id="2.7.1.71" evidence="3 11"/>
<dbReference type="GO" id="GO:0005524">
    <property type="term" value="F:ATP binding"/>
    <property type="evidence" value="ECO:0007669"/>
    <property type="project" value="UniProtKB-UniRule"/>
</dbReference>
<dbReference type="InterPro" id="IPR000623">
    <property type="entry name" value="Shikimate_kinase/TSH1"/>
</dbReference>
<feature type="binding site" evidence="11">
    <location>
        <begin position="98"/>
        <end position="103"/>
    </location>
    <ligand>
        <name>ATP</name>
        <dbReference type="ChEBI" id="CHEBI:30616"/>
    </ligand>
</feature>
<dbReference type="PROSITE" id="PS51168">
    <property type="entry name" value="CHORISMATE_MUT_2"/>
    <property type="match status" value="1"/>
</dbReference>
<proteinExistence type="inferred from homology"/>
<evidence type="ECO:0000256" key="9">
    <source>
        <dbReference type="ARBA" id="ARBA00023141"/>
    </source>
</evidence>
<dbReference type="Gene3D" id="3.40.50.300">
    <property type="entry name" value="P-loop containing nucleotide triphosphate hydrolases"/>
    <property type="match status" value="1"/>
</dbReference>
<evidence type="ECO:0000256" key="1">
    <source>
        <dbReference type="ARBA" id="ARBA00004842"/>
    </source>
</evidence>
<keyword evidence="6 11" id="KW-0547">Nucleotide-binding</keyword>
<evidence type="ECO:0000256" key="4">
    <source>
        <dbReference type="ARBA" id="ARBA00022605"/>
    </source>
</evidence>
<dbReference type="GO" id="GO:0009423">
    <property type="term" value="P:chorismate biosynthetic process"/>
    <property type="evidence" value="ECO:0007669"/>
    <property type="project" value="UniProtKB-UniRule"/>
</dbReference>
<evidence type="ECO:0000313" key="14">
    <source>
        <dbReference type="Proteomes" id="UP000029628"/>
    </source>
</evidence>
<evidence type="ECO:0000256" key="3">
    <source>
        <dbReference type="ARBA" id="ARBA00012154"/>
    </source>
</evidence>
<dbReference type="GO" id="GO:0005829">
    <property type="term" value="C:cytosol"/>
    <property type="evidence" value="ECO:0007669"/>
    <property type="project" value="TreeGrafter"/>
</dbReference>
<comment type="catalytic activity">
    <reaction evidence="10 11">
        <text>shikimate + ATP = 3-phosphoshikimate + ADP + H(+)</text>
        <dbReference type="Rhea" id="RHEA:13121"/>
        <dbReference type="ChEBI" id="CHEBI:15378"/>
        <dbReference type="ChEBI" id="CHEBI:30616"/>
        <dbReference type="ChEBI" id="CHEBI:36208"/>
        <dbReference type="ChEBI" id="CHEBI:145989"/>
        <dbReference type="ChEBI" id="CHEBI:456216"/>
        <dbReference type="EC" id="2.7.1.71"/>
    </reaction>
</comment>
<dbReference type="UniPathway" id="UPA00053">
    <property type="reaction ID" value="UER00088"/>
</dbReference>
<dbReference type="SUPFAM" id="SSF52540">
    <property type="entry name" value="P-loop containing nucleoside triphosphate hydrolases"/>
    <property type="match status" value="1"/>
</dbReference>
<keyword evidence="9 11" id="KW-0057">Aromatic amino acid biosynthesis</keyword>
<comment type="similarity">
    <text evidence="2 11">Belongs to the shikimate kinase family.</text>
</comment>
<feature type="binding site" evidence="11">
    <location>
        <position position="167"/>
    </location>
    <ligand>
        <name>substrate</name>
    </ligand>
</feature>
<dbReference type="SUPFAM" id="SSF48600">
    <property type="entry name" value="Chorismate mutase II"/>
    <property type="match status" value="1"/>
</dbReference>
<feature type="binding site" evidence="11">
    <location>
        <position position="144"/>
    </location>
    <ligand>
        <name>substrate</name>
    </ligand>
</feature>
<feature type="domain" description="Chorismate mutase" evidence="12">
    <location>
        <begin position="1"/>
        <end position="83"/>
    </location>
</feature>
<evidence type="ECO:0000256" key="5">
    <source>
        <dbReference type="ARBA" id="ARBA00022679"/>
    </source>
</evidence>
<keyword evidence="5 11" id="KW-0808">Transferase</keyword>
<sequence>MDLQEARNKIDAIDTILANTYAERLKIVLDIAKYKDEHHLPITDDSRDREIVKKQSDACTDESIKVYIEEYLESVIAISNKFLKNHMRQHIFLIGMPGAGKTTVGKALAQEQGLEFFDVDAEIQEKTGKSIQNIIIHDGEDTFRQYEYDVISAIIADKNPSVIATGGGTVLSEKTVQLMRENGFVVFIHRNVKQILDDLDMEIRPLLKESIEYIFRLYEERYPLYEKVGHIKIENSSNVSDTVAAIVKALPMSES</sequence>
<evidence type="ECO:0000256" key="2">
    <source>
        <dbReference type="ARBA" id="ARBA00006997"/>
    </source>
</evidence>
<dbReference type="Proteomes" id="UP000029628">
    <property type="component" value="Unassembled WGS sequence"/>
</dbReference>
<feature type="binding site" evidence="11">
    <location>
        <position position="102"/>
    </location>
    <ligand>
        <name>Mg(2+)</name>
        <dbReference type="ChEBI" id="CHEBI:18420"/>
    </ligand>
</feature>
<dbReference type="HAMAP" id="MF_00109">
    <property type="entry name" value="Shikimate_kinase"/>
    <property type="match status" value="1"/>
</dbReference>
<keyword evidence="11" id="KW-0963">Cytoplasm</keyword>
<dbReference type="InterPro" id="IPR036263">
    <property type="entry name" value="Chorismate_II_sf"/>
</dbReference>
<comment type="subunit">
    <text evidence="11">Monomer.</text>
</comment>
<keyword evidence="4 11" id="KW-0028">Amino-acid biosynthesis</keyword>
<dbReference type="GO" id="GO:0004765">
    <property type="term" value="F:shikimate kinase activity"/>
    <property type="evidence" value="ECO:0007669"/>
    <property type="project" value="UniProtKB-UniRule"/>
</dbReference>
<evidence type="ECO:0000259" key="12">
    <source>
        <dbReference type="PROSITE" id="PS51168"/>
    </source>
</evidence>
<evidence type="ECO:0000313" key="13">
    <source>
        <dbReference type="EMBL" id="KGF48244.1"/>
    </source>
</evidence>
<comment type="subcellular location">
    <subcellularLocation>
        <location evidence="11">Cytoplasm</location>
    </subcellularLocation>
</comment>
<keyword evidence="11" id="KW-0460">Magnesium</keyword>
<dbReference type="PANTHER" id="PTHR21087:SF16">
    <property type="entry name" value="SHIKIMATE KINASE 1, CHLOROPLASTIC"/>
    <property type="match status" value="1"/>
</dbReference>